<dbReference type="InterPro" id="IPR036823">
    <property type="entry name" value="Ribosomal_uS7_dom_sf"/>
</dbReference>
<dbReference type="InterPro" id="IPR020606">
    <property type="entry name" value="Ribosomal_uS7_CS"/>
</dbReference>
<evidence type="ECO:0000256" key="4">
    <source>
        <dbReference type="ARBA" id="ARBA00022980"/>
    </source>
</evidence>
<name>A0A6N2NH77_SALVM</name>
<evidence type="ECO:0000256" key="8">
    <source>
        <dbReference type="SAM" id="MobiDB-lite"/>
    </source>
</evidence>
<feature type="compositionally biased region" description="Basic and acidic residues" evidence="8">
    <location>
        <begin position="285"/>
        <end position="295"/>
    </location>
</feature>
<protein>
    <recommendedName>
        <fullName evidence="9">Small ribosomal subunit protein uS7 domain-containing protein</fullName>
    </recommendedName>
</protein>
<dbReference type="PROSITE" id="PS00055">
    <property type="entry name" value="RIBOSOMAL_S12"/>
    <property type="match status" value="1"/>
</dbReference>
<comment type="subunit">
    <text evidence="3">Part of the 30S ribosomal subunit.</text>
</comment>
<reference evidence="10" key="1">
    <citation type="submission" date="2019-03" db="EMBL/GenBank/DDBJ databases">
        <authorList>
            <person name="Mank J."/>
            <person name="Almeida P."/>
        </authorList>
    </citation>
    <scope>NUCLEOTIDE SEQUENCE</scope>
    <source>
        <strain evidence="10">78183</strain>
    </source>
</reference>
<dbReference type="InterPro" id="IPR023798">
    <property type="entry name" value="Ribosomal_uS7_dom"/>
</dbReference>
<comment type="similarity">
    <text evidence="2 7">Belongs to the universal ribosomal protein uS7 family.</text>
</comment>
<evidence type="ECO:0000256" key="2">
    <source>
        <dbReference type="ARBA" id="ARBA00007151"/>
    </source>
</evidence>
<dbReference type="Pfam" id="PF00164">
    <property type="entry name" value="Ribosom_S12_S23"/>
    <property type="match status" value="1"/>
</dbReference>
<dbReference type="Gene3D" id="1.10.455.10">
    <property type="entry name" value="Ribosomal protein S7 domain"/>
    <property type="match status" value="1"/>
</dbReference>
<evidence type="ECO:0000259" key="9">
    <source>
        <dbReference type="Pfam" id="PF00177"/>
    </source>
</evidence>
<keyword evidence="4 7" id="KW-0689">Ribosomal protein</keyword>
<evidence type="ECO:0000256" key="7">
    <source>
        <dbReference type="RuleBase" id="RU003619"/>
    </source>
</evidence>
<dbReference type="Gene3D" id="2.40.50.140">
    <property type="entry name" value="Nucleic acid-binding proteins"/>
    <property type="match status" value="1"/>
</dbReference>
<accession>A0A6N2NH77</accession>
<dbReference type="InterPro" id="IPR005679">
    <property type="entry name" value="Ribosomal_uS12_bac"/>
</dbReference>
<dbReference type="AlphaFoldDB" id="A0A6N2NH77"/>
<evidence type="ECO:0000256" key="6">
    <source>
        <dbReference type="ARBA" id="ARBA00024830"/>
    </source>
</evidence>
<dbReference type="GO" id="GO:0003723">
    <property type="term" value="F:RNA binding"/>
    <property type="evidence" value="ECO:0007669"/>
    <property type="project" value="InterPro"/>
</dbReference>
<dbReference type="PANTHER" id="PTHR11652">
    <property type="entry name" value="30S RIBOSOMAL PROTEIN S12 FAMILY MEMBER"/>
    <property type="match status" value="1"/>
</dbReference>
<dbReference type="SUPFAM" id="SSF50249">
    <property type="entry name" value="Nucleic acid-binding proteins"/>
    <property type="match status" value="1"/>
</dbReference>
<evidence type="ECO:0000313" key="10">
    <source>
        <dbReference type="EMBL" id="VFU66458.1"/>
    </source>
</evidence>
<feature type="region of interest" description="Disordered" evidence="8">
    <location>
        <begin position="285"/>
        <end position="310"/>
    </location>
</feature>
<evidence type="ECO:0000256" key="5">
    <source>
        <dbReference type="ARBA" id="ARBA00023274"/>
    </source>
</evidence>
<comment type="function">
    <text evidence="6">With S4 and S5 plays an important role in translational accuracy. Located at the interface of the 30S and 50S subunits.</text>
</comment>
<dbReference type="InterPro" id="IPR012340">
    <property type="entry name" value="NA-bd_OB-fold"/>
</dbReference>
<proteinExistence type="inferred from homology"/>
<dbReference type="PRINTS" id="PR01034">
    <property type="entry name" value="RIBOSOMALS12"/>
</dbReference>
<sequence length="528" mass="60085">MLIPQIPSLLLLWEKKFTTRRPSTSTRHCSVKLSPIAENSPLLPPVGVWAVSQSQCADHLSDQLLIIALPFPAVVPSQGQVLARYSPVRHWKHHFPSDLHVLSMPPAFILSQDRTLHEILSCITYSFLACIHALHIRLEFAPRNIAIPTPHDNQARTDDFHHVKVGEDPDSVFLNRQRFTSVERMIHSDRHESPTPLNCQNPCCIFERGGFLLGPQRQNVGLISFVTQHKSLKGSRRPTKARKPGSFRKWIPIRRVHNRMDKLTLTRQFGRFSLGGVGKELELDEGRSFSTDEKGPMTSKELNEEPYESGSKGDLSVNFYTITPKKPNSALRKVARVRLTSGFEITAYIPGIGHNSQEHSVVLVRGEGLRIYPSRSESNSNDSKHFFLHYFGNPRTQSYGYGKYRISNPSRKRRETDTQFKVSKQNSILNLIDTYRILWKAVFDESRMYGLEGGTAEEKTAKSDPIYRNRLVNILVNRILKHGKKSLAYQILYRAMKKIQQKTETNPLSVLRQVIRGVTPDIAVKASV</sequence>
<feature type="domain" description="Small ribosomal subunit protein uS7" evidence="9">
    <location>
        <begin position="455"/>
        <end position="526"/>
    </location>
</feature>
<dbReference type="InterPro" id="IPR006032">
    <property type="entry name" value="Ribosomal_uS12"/>
</dbReference>
<dbReference type="PROSITE" id="PS00052">
    <property type="entry name" value="RIBOSOMAL_S7"/>
    <property type="match status" value="1"/>
</dbReference>
<dbReference type="EMBL" id="CAADRP010002356">
    <property type="protein sequence ID" value="VFU66458.1"/>
    <property type="molecule type" value="Genomic_DNA"/>
</dbReference>
<dbReference type="GO" id="GO:0006412">
    <property type="term" value="P:translation"/>
    <property type="evidence" value="ECO:0007669"/>
    <property type="project" value="InterPro"/>
</dbReference>
<keyword evidence="5 7" id="KW-0687">Ribonucleoprotein</keyword>
<comment type="similarity">
    <text evidence="1">Belongs to the universal ribosomal protein uS12 family.</text>
</comment>
<dbReference type="Pfam" id="PF00177">
    <property type="entry name" value="Ribosomal_S7"/>
    <property type="match status" value="1"/>
</dbReference>
<dbReference type="GO" id="GO:0003735">
    <property type="term" value="F:structural constituent of ribosome"/>
    <property type="evidence" value="ECO:0007669"/>
    <property type="project" value="InterPro"/>
</dbReference>
<evidence type="ECO:0000256" key="1">
    <source>
        <dbReference type="ARBA" id="ARBA00005657"/>
    </source>
</evidence>
<evidence type="ECO:0000256" key="3">
    <source>
        <dbReference type="ARBA" id="ARBA00011458"/>
    </source>
</evidence>
<dbReference type="GO" id="GO:0015935">
    <property type="term" value="C:small ribosomal subunit"/>
    <property type="evidence" value="ECO:0007669"/>
    <property type="project" value="InterPro"/>
</dbReference>
<organism evidence="10">
    <name type="scientific">Salix viminalis</name>
    <name type="common">Common osier</name>
    <name type="synonym">Basket willow</name>
    <dbReference type="NCBI Taxonomy" id="40686"/>
    <lineage>
        <taxon>Eukaryota</taxon>
        <taxon>Viridiplantae</taxon>
        <taxon>Streptophyta</taxon>
        <taxon>Embryophyta</taxon>
        <taxon>Tracheophyta</taxon>
        <taxon>Spermatophyta</taxon>
        <taxon>Magnoliopsida</taxon>
        <taxon>eudicotyledons</taxon>
        <taxon>Gunneridae</taxon>
        <taxon>Pentapetalae</taxon>
        <taxon>rosids</taxon>
        <taxon>fabids</taxon>
        <taxon>Malpighiales</taxon>
        <taxon>Salicaceae</taxon>
        <taxon>Saliceae</taxon>
        <taxon>Salix</taxon>
    </lineage>
</organism>
<dbReference type="SUPFAM" id="SSF47973">
    <property type="entry name" value="Ribosomal protein S7"/>
    <property type="match status" value="1"/>
</dbReference>
<gene>
    <name evidence="10" type="ORF">SVIM_LOCUS516037</name>
</gene>